<accession>U2FAB7</accession>
<dbReference type="Gene3D" id="1.10.10.2910">
    <property type="match status" value="1"/>
</dbReference>
<dbReference type="PANTHER" id="PTHR43236">
    <property type="entry name" value="ANTITOXIN HIGA1"/>
    <property type="match status" value="1"/>
</dbReference>
<evidence type="ECO:0000259" key="1">
    <source>
        <dbReference type="Pfam" id="PF06114"/>
    </source>
</evidence>
<dbReference type="InterPro" id="IPR052345">
    <property type="entry name" value="Rad_response_metalloprotease"/>
</dbReference>
<dbReference type="PANTHER" id="PTHR43236:SF1">
    <property type="entry name" value="BLL7220 PROTEIN"/>
    <property type="match status" value="1"/>
</dbReference>
<reference evidence="2 3" key="1">
    <citation type="journal article" date="2013" name="BMC Genomics">
        <title>Comparative genomics of Campylobacter concisus isolates reveals genetic diversity and provides insights into disease association.</title>
        <authorList>
            <person name="Deshpande N.P."/>
            <person name="Kaakoush N.O."/>
            <person name="Wilkins M.R."/>
            <person name="Mitchell H.M."/>
        </authorList>
    </citation>
    <scope>NUCLEOTIDE SEQUENCE [LARGE SCALE GENOMIC DNA]</scope>
    <source>
        <strain evidence="2 3">UNSWCS</strain>
    </source>
</reference>
<dbReference type="Pfam" id="PF06114">
    <property type="entry name" value="Peptidase_M78"/>
    <property type="match status" value="1"/>
</dbReference>
<dbReference type="InterPro" id="IPR010359">
    <property type="entry name" value="IrrE_HExxH"/>
</dbReference>
<protein>
    <recommendedName>
        <fullName evidence="1">IrrE N-terminal-like domain-containing protein</fullName>
    </recommendedName>
</protein>
<name>U2FAB7_9BACT</name>
<dbReference type="SUPFAM" id="SSF55486">
    <property type="entry name" value="Metalloproteases ('zincins'), catalytic domain"/>
    <property type="match status" value="1"/>
</dbReference>
<dbReference type="AlphaFoldDB" id="U2FAB7"/>
<evidence type="ECO:0000313" key="2">
    <source>
        <dbReference type="EMBL" id="ERJ27287.1"/>
    </source>
</evidence>
<sequence length="175" mass="19514">MATEPMLPLFDAVEQRATYTVRQLEKIADIVLSSTGFNDKNVDVVKVANLLGYSVFQADLGGSVAGMVEKNSSEAKIFINENELPERQRFTIAHEIGHILLHHNGGQDIDFTDYRNNDRYDKKEFEADNFAAALLMPKARSLEVWGLTGDVDDFARAMKVSRKAAAIRLINLGLI</sequence>
<gene>
    <name evidence="2" type="ORF">UNSWCS_1373</name>
</gene>
<organism evidence="2 3">
    <name type="scientific">Campylobacter concisus UNSWCS</name>
    <dbReference type="NCBI Taxonomy" id="1242968"/>
    <lineage>
        <taxon>Bacteria</taxon>
        <taxon>Pseudomonadati</taxon>
        <taxon>Campylobacterota</taxon>
        <taxon>Epsilonproteobacteria</taxon>
        <taxon>Campylobacterales</taxon>
        <taxon>Campylobacteraceae</taxon>
        <taxon>Campylobacter</taxon>
    </lineage>
</organism>
<dbReference type="Proteomes" id="UP000016620">
    <property type="component" value="Unassembled WGS sequence"/>
</dbReference>
<proteinExistence type="predicted"/>
<dbReference type="PATRIC" id="fig|1242968.3.peg.1777"/>
<feature type="domain" description="IrrE N-terminal-like" evidence="1">
    <location>
        <begin position="54"/>
        <end position="169"/>
    </location>
</feature>
<dbReference type="RefSeq" id="WP_021088184.1">
    <property type="nucleotide sequence ID" value="NZ_ANNG01000039.1"/>
</dbReference>
<comment type="caution">
    <text evidence="2">The sequence shown here is derived from an EMBL/GenBank/DDBJ whole genome shotgun (WGS) entry which is preliminary data.</text>
</comment>
<dbReference type="EMBL" id="ANNG01000039">
    <property type="protein sequence ID" value="ERJ27287.1"/>
    <property type="molecule type" value="Genomic_DNA"/>
</dbReference>
<evidence type="ECO:0000313" key="3">
    <source>
        <dbReference type="Proteomes" id="UP000016620"/>
    </source>
</evidence>